<gene>
    <name evidence="2" type="ORF">FPL14_27160</name>
</gene>
<reference evidence="2 3" key="1">
    <citation type="submission" date="2019-07" db="EMBL/GenBank/DDBJ databases">
        <authorList>
            <person name="Kim J.K."/>
            <person name="Cheong H.-M."/>
            <person name="Choi Y."/>
            <person name="Hwang K.J."/>
            <person name="Lee S."/>
            <person name="Choi C."/>
        </authorList>
    </citation>
    <scope>NUCLEOTIDE SEQUENCE [LARGE SCALE GENOMIC DNA]</scope>
    <source>
        <strain evidence="2 3">KS 22</strain>
    </source>
</reference>
<dbReference type="KEGG" id="cchl:FPL14_27160"/>
<sequence length="154" mass="17899">MLLDKLLEYAHQKDVTVQYIDMPITMSGLYGDGLIWLNKGLPTRAATACALGEELGHHNKTVGDILDQTRIENRKQERRAREWGHDYLLPLSRLVDAYHARIEGRFELSEYLGVTEDFLQEAIDRLKDRHGIAVYYNDYLIIFDPLQVYEPYSI</sequence>
<proteinExistence type="predicted"/>
<dbReference type="Pfam" id="PF06114">
    <property type="entry name" value="Peptidase_M78"/>
    <property type="match status" value="1"/>
</dbReference>
<protein>
    <submittedName>
        <fullName evidence="2">ImmA/IrrE family metallo-endopeptidase</fullName>
    </submittedName>
</protein>
<dbReference type="RefSeq" id="WP_182300670.1">
    <property type="nucleotide sequence ID" value="NZ_CP041969.1"/>
</dbReference>
<name>A0A7G5C5F2_9BACL</name>
<feature type="domain" description="IrrE N-terminal-like" evidence="1">
    <location>
        <begin position="12"/>
        <end position="122"/>
    </location>
</feature>
<evidence type="ECO:0000313" key="3">
    <source>
        <dbReference type="Proteomes" id="UP000515679"/>
    </source>
</evidence>
<dbReference type="AlphaFoldDB" id="A0A7G5C5F2"/>
<dbReference type="EMBL" id="CP041969">
    <property type="protein sequence ID" value="QMV44436.1"/>
    <property type="molecule type" value="Genomic_DNA"/>
</dbReference>
<accession>A0A7G5C5F2</accession>
<dbReference type="InterPro" id="IPR010359">
    <property type="entry name" value="IrrE_HExxH"/>
</dbReference>
<evidence type="ECO:0000259" key="1">
    <source>
        <dbReference type="Pfam" id="PF06114"/>
    </source>
</evidence>
<dbReference type="Proteomes" id="UP000515679">
    <property type="component" value="Chromosome"/>
</dbReference>
<keyword evidence="3" id="KW-1185">Reference proteome</keyword>
<organism evidence="2 3">
    <name type="scientific">Cohnella cholangitidis</name>
    <dbReference type="NCBI Taxonomy" id="2598458"/>
    <lineage>
        <taxon>Bacteria</taxon>
        <taxon>Bacillati</taxon>
        <taxon>Bacillota</taxon>
        <taxon>Bacilli</taxon>
        <taxon>Bacillales</taxon>
        <taxon>Paenibacillaceae</taxon>
        <taxon>Cohnella</taxon>
    </lineage>
</organism>
<evidence type="ECO:0000313" key="2">
    <source>
        <dbReference type="EMBL" id="QMV44436.1"/>
    </source>
</evidence>